<dbReference type="EMBL" id="CP049109">
    <property type="protein sequence ID" value="QIG80664.1"/>
    <property type="molecule type" value="Genomic_DNA"/>
</dbReference>
<evidence type="ECO:0000256" key="1">
    <source>
        <dbReference type="SAM" id="Phobius"/>
    </source>
</evidence>
<dbReference type="RefSeq" id="WP_165327672.1">
    <property type="nucleotide sequence ID" value="NZ_CP049109.1"/>
</dbReference>
<evidence type="ECO:0000313" key="2">
    <source>
        <dbReference type="EMBL" id="QIG80664.1"/>
    </source>
</evidence>
<organism evidence="2 3">
    <name type="scientific">Stakelama tenebrarum</name>
    <dbReference type="NCBI Taxonomy" id="2711215"/>
    <lineage>
        <taxon>Bacteria</taxon>
        <taxon>Pseudomonadati</taxon>
        <taxon>Pseudomonadota</taxon>
        <taxon>Alphaproteobacteria</taxon>
        <taxon>Sphingomonadales</taxon>
        <taxon>Sphingomonadaceae</taxon>
        <taxon>Stakelama</taxon>
    </lineage>
</organism>
<gene>
    <name evidence="2" type="ORF">G5C33_13330</name>
</gene>
<dbReference type="KEGG" id="spzr:G5C33_13330"/>
<evidence type="ECO:0000313" key="3">
    <source>
        <dbReference type="Proteomes" id="UP000501568"/>
    </source>
</evidence>
<dbReference type="AlphaFoldDB" id="A0A6G6Y6U2"/>
<name>A0A6G6Y6U2_9SPHN</name>
<dbReference type="Proteomes" id="UP000501568">
    <property type="component" value="Chromosome"/>
</dbReference>
<protein>
    <submittedName>
        <fullName evidence="2">Uncharacterized protein</fullName>
    </submittedName>
</protein>
<accession>A0A6G6Y6U2</accession>
<keyword evidence="3" id="KW-1185">Reference proteome</keyword>
<sequence length="79" mass="8060">MATETTTTEAPHTTVVERRGSGAGILIGLAILILAIVGAFYLINQSQNERVETQAIQSAAQSVGDAADSVGDAVEGSTD</sequence>
<keyword evidence="1" id="KW-1133">Transmembrane helix</keyword>
<reference evidence="2 3" key="1">
    <citation type="submission" date="2020-02" db="EMBL/GenBank/DDBJ databases">
        <authorList>
            <person name="Zheng R.K."/>
            <person name="Sun C.M."/>
        </authorList>
    </citation>
    <scope>NUCLEOTIDE SEQUENCE [LARGE SCALE GENOMIC DNA]</scope>
    <source>
        <strain evidence="3">zrk23</strain>
    </source>
</reference>
<proteinExistence type="predicted"/>
<keyword evidence="1" id="KW-0472">Membrane</keyword>
<feature type="transmembrane region" description="Helical" evidence="1">
    <location>
        <begin position="23"/>
        <end position="43"/>
    </location>
</feature>
<keyword evidence="1" id="KW-0812">Transmembrane</keyword>